<feature type="transmembrane region" description="Helical" evidence="11">
    <location>
        <begin position="1388"/>
        <end position="1412"/>
    </location>
</feature>
<feature type="transmembrane region" description="Helical" evidence="11">
    <location>
        <begin position="21"/>
        <end position="42"/>
    </location>
</feature>
<evidence type="ECO:0000313" key="14">
    <source>
        <dbReference type="Proteomes" id="UP000726737"/>
    </source>
</evidence>
<dbReference type="PANTHER" id="PTHR13145:SF0">
    <property type="entry name" value="E3 UBIQUITIN-PROTEIN LIGASE MARCHF6"/>
    <property type="match status" value="1"/>
</dbReference>
<feature type="transmembrane region" description="Helical" evidence="11">
    <location>
        <begin position="1301"/>
        <end position="1320"/>
    </location>
</feature>
<dbReference type="Proteomes" id="UP000726737">
    <property type="component" value="Unassembled WGS sequence"/>
</dbReference>
<feature type="transmembrane region" description="Helical" evidence="11">
    <location>
        <begin position="883"/>
        <end position="906"/>
    </location>
</feature>
<feature type="transmembrane region" description="Helical" evidence="11">
    <location>
        <begin position="1332"/>
        <end position="1352"/>
    </location>
</feature>
<feature type="region of interest" description="Disordered" evidence="10">
    <location>
        <begin position="1473"/>
        <end position="1496"/>
    </location>
</feature>
<feature type="transmembrane region" description="Helical" evidence="11">
    <location>
        <begin position="793"/>
        <end position="812"/>
    </location>
</feature>
<dbReference type="EC" id="2.3.2.27" evidence="4"/>
<feature type="compositionally biased region" description="Low complexity" evidence="10">
    <location>
        <begin position="390"/>
        <end position="401"/>
    </location>
</feature>
<feature type="transmembrane region" description="Helical" evidence="11">
    <location>
        <begin position="949"/>
        <end position="968"/>
    </location>
</feature>
<feature type="transmembrane region" description="Helical" evidence="11">
    <location>
        <begin position="626"/>
        <end position="646"/>
    </location>
</feature>
<feature type="compositionally biased region" description="Pro residues" evidence="10">
    <location>
        <begin position="552"/>
        <end position="586"/>
    </location>
</feature>
<feature type="compositionally biased region" description="Basic and acidic residues" evidence="10">
    <location>
        <begin position="509"/>
        <end position="519"/>
    </location>
</feature>
<dbReference type="OrthoDB" id="264354at2759"/>
<evidence type="ECO:0000256" key="3">
    <source>
        <dbReference type="ARBA" id="ARBA00004906"/>
    </source>
</evidence>
<keyword evidence="9 11" id="KW-0472">Membrane</keyword>
<feature type="compositionally biased region" description="Polar residues" evidence="10">
    <location>
        <begin position="318"/>
        <end position="331"/>
    </location>
</feature>
<dbReference type="InterPro" id="IPR056521">
    <property type="entry name" value="MARCHF6-like_C"/>
</dbReference>
<dbReference type="Pfam" id="PF23113">
    <property type="entry name" value="MARCHF6_C"/>
    <property type="match status" value="1"/>
</dbReference>
<evidence type="ECO:0000256" key="4">
    <source>
        <dbReference type="ARBA" id="ARBA00012483"/>
    </source>
</evidence>
<evidence type="ECO:0000256" key="11">
    <source>
        <dbReference type="SAM" id="Phobius"/>
    </source>
</evidence>
<evidence type="ECO:0000313" key="13">
    <source>
        <dbReference type="EMBL" id="KAG0250609.1"/>
    </source>
</evidence>
<feature type="compositionally biased region" description="Low complexity" evidence="10">
    <location>
        <begin position="266"/>
        <end position="279"/>
    </location>
</feature>
<feature type="region of interest" description="Disordered" evidence="10">
    <location>
        <begin position="550"/>
        <end position="595"/>
    </location>
</feature>
<feature type="transmembrane region" description="Helical" evidence="11">
    <location>
        <begin position="1264"/>
        <end position="1289"/>
    </location>
</feature>
<evidence type="ECO:0000256" key="2">
    <source>
        <dbReference type="ARBA" id="ARBA00004141"/>
    </source>
</evidence>
<feature type="domain" description="E3 ubiquitin-protein ligase MARCHF6-like C-terminal" evidence="12">
    <location>
        <begin position="1250"/>
        <end position="1457"/>
    </location>
</feature>
<evidence type="ECO:0000256" key="9">
    <source>
        <dbReference type="ARBA" id="ARBA00023136"/>
    </source>
</evidence>
<feature type="compositionally biased region" description="Polar residues" evidence="10">
    <location>
        <begin position="213"/>
        <end position="243"/>
    </location>
</feature>
<keyword evidence="5" id="KW-0808">Transferase</keyword>
<evidence type="ECO:0000256" key="7">
    <source>
        <dbReference type="ARBA" id="ARBA00022786"/>
    </source>
</evidence>
<keyword evidence="6 11" id="KW-0812">Transmembrane</keyword>
<feature type="compositionally biased region" description="Polar residues" evidence="10">
    <location>
        <begin position="422"/>
        <end position="440"/>
    </location>
</feature>
<feature type="compositionally biased region" description="Basic and acidic residues" evidence="10">
    <location>
        <begin position="333"/>
        <end position="343"/>
    </location>
</feature>
<feature type="region of interest" description="Disordered" evidence="10">
    <location>
        <begin position="390"/>
        <end position="443"/>
    </location>
</feature>
<feature type="region of interest" description="Disordered" evidence="10">
    <location>
        <begin position="200"/>
        <end position="343"/>
    </location>
</feature>
<dbReference type="PANTHER" id="PTHR13145">
    <property type="entry name" value="SSM4 PROTEIN"/>
    <property type="match status" value="1"/>
</dbReference>
<protein>
    <recommendedName>
        <fullName evidence="4">RING-type E3 ubiquitin transferase</fullName>
        <ecNumber evidence="4">2.3.2.27</ecNumber>
    </recommendedName>
</protein>
<evidence type="ECO:0000256" key="10">
    <source>
        <dbReference type="SAM" id="MobiDB-lite"/>
    </source>
</evidence>
<dbReference type="GO" id="GO:0061630">
    <property type="term" value="F:ubiquitin protein ligase activity"/>
    <property type="evidence" value="ECO:0007669"/>
    <property type="project" value="UniProtKB-EC"/>
</dbReference>
<feature type="transmembrane region" description="Helical" evidence="11">
    <location>
        <begin position="835"/>
        <end position="863"/>
    </location>
</feature>
<feature type="region of interest" description="Disordered" evidence="10">
    <location>
        <begin position="1520"/>
        <end position="1568"/>
    </location>
</feature>
<comment type="catalytic activity">
    <reaction evidence="1">
        <text>S-ubiquitinyl-[E2 ubiquitin-conjugating enzyme]-L-cysteine + [acceptor protein]-L-lysine = [E2 ubiquitin-conjugating enzyme]-L-cysteine + N(6)-ubiquitinyl-[acceptor protein]-L-lysine.</text>
        <dbReference type="EC" id="2.3.2.27"/>
    </reaction>
</comment>
<feature type="compositionally biased region" description="Acidic residues" evidence="10">
    <location>
        <begin position="200"/>
        <end position="209"/>
    </location>
</feature>
<feature type="transmembrane region" description="Helical" evidence="11">
    <location>
        <begin position="1424"/>
        <end position="1442"/>
    </location>
</feature>
<name>A0A9P6PRK4_9FUNG</name>
<sequence length="1568" mass="175181">MPATIPKRVLVKRAFGKIAKGIQIILRAILVASIWLVMLPYFTVWVWRLYFWIGETFAFRANGLETPVWNATTFFAPRHNLTATPIASASGTDKALDGISLLLFQSIAPEHQWISKFIVDCFEGQIISSVVVVVFLAIFLLREWVVQNQENDAARIAMNLPAEMAQGVEAEAQGFNVEHAVERFIAAQHHIEAVMEGDAELTDEDEDMDGGAQQDTSQRIESTQTANSEPAQSWNLSDFSNRSEASREEAVGNMQEGRPQFFWETNNSGEGSSSSRNPSLAPMGSWPSESGSALGPISGTSTYTGGMRRPSDERTHSSDPTNSTITSTNIPDKNGRRPGNLDERLNQGISFRAPEDLPVFDDVFPPSSKIGFIYDPLRNLYYPDPRWTAGTSASAASSSTTPIINDEDQRAGGSGWPRSRQDASASDNGEGASSGSQPMQDSDIIYTRHGTPFYLTERVPMTFESIYLNPDDSEMSYSQKLEQYEFLCKTGMLTDADLSRLARPLRPLQAEKSRQHVEESPSGLDIRAQQRQEMVRQINDRGIRMRFEQGALPPPEQNLPQVGNPPAPNAAPRAPPAVPPPPPPRAPQVAADPDDDFEDLNVEELEGILEVVGMHGSYWILLQNSLLMSALVCASLGLGIWIPFMIGKTMLLMNPLNVLHIPLSLLSRLTDPILDYFLDRVVPFVGRVASKTDAFFNLKLWPYVSPALESYLGVSTMKPLEAIYQDHVLPVWNAVIEIVASGMAQDIPLKGASDVVVEPVVQGQVGSSNATVVHLVVKKWTEVAYGSSSRDKFVAIMIGYAILFALASWYFAQTQNAYGRTFAKATRESIRQQGFILKIAFFVAIEMIAFPLFCGIVIGMSTLPMFRDATVASRIAFYMSSPNWFLIIHWLVGTAFMFNFSVFVGFCRERIRPGVMWFIRDPNDQGFHPVREILERPVMLQLRKLGTGALMYFTLIILGITMTTHAVSLFMKGVFPLYLPVDHPISDVPLDMLFHLVIPLTVRWINPKERVIALFSAWWRHLARWLRLSSFMYATQGQRYYDEEGHIEYRTWKAWLLRSRPPIPGMDDVDEHAVGSGEELDIDAPVVFVRDGGLIRVPNTDRVVHLKDRRVLVPVDANGNALDPNEDLPGEIDPLMELQPLGRDVHRGELNPKANTIIVYAPPNFMRRLIAFVALLWTSIMSFLVLSIVVPTVLGRALFALMMRHKVHDIYPFVAGLYFLSALWFILDWTISKYHIIAYRGLQPIDARTLLRSLSGLCELLVKIVYLGLAFGVIMPFALGFIIELYVIVPLRISLDDHAGIMFVLVGSLPVDTAVSLVISPDSMNISLTYSLIKSLFTQNWAVGLLYLRIVYRFVTLMPNNRFAIDLNRVFNGANVRNWDAGLATRRLILPIFGLYASTISIPFCIAWLIVNGLGLTGATRLKVFRHVYPAVLMLTLVVFGLKKSLVIIQGWGQYVRDQEYLVGRQLHNLREETPAGAGNVAPTPLPSQRETSPEIQDYIPGDQDIGEMANTFAVETKETAVAPPLLRSNSRRPRDPAIGFDDETDEEMEESIAQRTRSRTNQRLQAQ</sequence>
<keyword evidence="8 11" id="KW-1133">Transmembrane helix</keyword>
<comment type="subcellular location">
    <subcellularLocation>
        <location evidence="2">Membrane</location>
        <topology evidence="2">Multi-pass membrane protein</topology>
    </subcellularLocation>
</comment>
<dbReference type="GO" id="GO:0005789">
    <property type="term" value="C:endoplasmic reticulum membrane"/>
    <property type="evidence" value="ECO:0007669"/>
    <property type="project" value="TreeGrafter"/>
</dbReference>
<evidence type="ECO:0000256" key="5">
    <source>
        <dbReference type="ARBA" id="ARBA00022679"/>
    </source>
</evidence>
<feature type="transmembrane region" description="Helical" evidence="11">
    <location>
        <begin position="126"/>
        <end position="145"/>
    </location>
</feature>
<feature type="transmembrane region" description="Helical" evidence="11">
    <location>
        <begin position="1169"/>
        <end position="1190"/>
    </location>
</feature>
<comment type="pathway">
    <text evidence="3">Protein modification; protein ubiquitination.</text>
</comment>
<feature type="compositionally biased region" description="Polar residues" evidence="10">
    <location>
        <begin position="1554"/>
        <end position="1568"/>
    </location>
</feature>
<feature type="region of interest" description="Disordered" evidence="10">
    <location>
        <begin position="509"/>
        <end position="529"/>
    </location>
</feature>
<evidence type="ECO:0000256" key="1">
    <source>
        <dbReference type="ARBA" id="ARBA00000900"/>
    </source>
</evidence>
<feature type="transmembrane region" description="Helical" evidence="11">
    <location>
        <begin position="1210"/>
        <end position="1231"/>
    </location>
</feature>
<proteinExistence type="predicted"/>
<keyword evidence="7" id="KW-0833">Ubl conjugation pathway</keyword>
<evidence type="ECO:0000256" key="8">
    <source>
        <dbReference type="ARBA" id="ARBA00022989"/>
    </source>
</evidence>
<evidence type="ECO:0000256" key="6">
    <source>
        <dbReference type="ARBA" id="ARBA00022692"/>
    </source>
</evidence>
<accession>A0A9P6PRK4</accession>
<comment type="caution">
    <text evidence="13">The sequence shown here is derived from an EMBL/GenBank/DDBJ whole genome shotgun (WGS) entry which is preliminary data.</text>
</comment>
<keyword evidence="14" id="KW-1185">Reference proteome</keyword>
<organism evidence="13 14">
    <name type="scientific">Mortierella polycephala</name>
    <dbReference type="NCBI Taxonomy" id="41804"/>
    <lineage>
        <taxon>Eukaryota</taxon>
        <taxon>Fungi</taxon>
        <taxon>Fungi incertae sedis</taxon>
        <taxon>Mucoromycota</taxon>
        <taxon>Mortierellomycotina</taxon>
        <taxon>Mortierellomycetes</taxon>
        <taxon>Mortierellales</taxon>
        <taxon>Mortierellaceae</taxon>
        <taxon>Mortierella</taxon>
    </lineage>
</organism>
<dbReference type="GO" id="GO:0036503">
    <property type="term" value="P:ERAD pathway"/>
    <property type="evidence" value="ECO:0007669"/>
    <property type="project" value="TreeGrafter"/>
</dbReference>
<feature type="compositionally biased region" description="Acidic residues" evidence="10">
    <location>
        <begin position="1541"/>
        <end position="1551"/>
    </location>
</feature>
<evidence type="ECO:0000259" key="12">
    <source>
        <dbReference type="Pfam" id="PF23113"/>
    </source>
</evidence>
<gene>
    <name evidence="13" type="ORF">BG011_008210</name>
</gene>
<dbReference type="EMBL" id="JAAAJA010000666">
    <property type="protein sequence ID" value="KAG0250609.1"/>
    <property type="molecule type" value="Genomic_DNA"/>
</dbReference>
<reference evidence="13" key="1">
    <citation type="journal article" date="2020" name="Fungal Divers.">
        <title>Resolving the Mortierellaceae phylogeny through synthesis of multi-gene phylogenetics and phylogenomics.</title>
        <authorList>
            <person name="Vandepol N."/>
            <person name="Liber J."/>
            <person name="Desiro A."/>
            <person name="Na H."/>
            <person name="Kennedy M."/>
            <person name="Barry K."/>
            <person name="Grigoriev I.V."/>
            <person name="Miller A.N."/>
            <person name="O'Donnell K."/>
            <person name="Stajich J.E."/>
            <person name="Bonito G."/>
        </authorList>
    </citation>
    <scope>NUCLEOTIDE SEQUENCE</scope>
    <source>
        <strain evidence="13">KOD948</strain>
    </source>
</reference>